<protein>
    <submittedName>
        <fullName evidence="1">Membrane protein</fullName>
    </submittedName>
</protein>
<dbReference type="EMBL" id="MH825712">
    <property type="protein sequence ID" value="AYD87374.1"/>
    <property type="molecule type" value="Genomic_DNA"/>
</dbReference>
<proteinExistence type="predicted"/>
<dbReference type="Proteomes" id="UP000281993">
    <property type="component" value="Segment"/>
</dbReference>
<evidence type="ECO:0000313" key="2">
    <source>
        <dbReference type="Proteomes" id="UP000281993"/>
    </source>
</evidence>
<evidence type="ECO:0000313" key="1">
    <source>
        <dbReference type="EMBL" id="AYD87374.1"/>
    </source>
</evidence>
<accession>A0A386KQU4</accession>
<name>A0A386KQU4_9CAUD</name>
<organism evidence="1 2">
    <name type="scientific">Microbacterium phage ValentiniPuff</name>
    <dbReference type="NCBI Taxonomy" id="2315705"/>
    <lineage>
        <taxon>Viruses</taxon>
        <taxon>Duplodnaviria</taxon>
        <taxon>Heunggongvirae</taxon>
        <taxon>Uroviricota</taxon>
        <taxon>Caudoviricetes</taxon>
        <taxon>Valentinivirus</taxon>
        <taxon>Valentinivirus valentinipuff</taxon>
    </lineage>
</organism>
<keyword evidence="2" id="KW-1185">Reference proteome</keyword>
<reference evidence="1 2" key="1">
    <citation type="submission" date="2018-08" db="EMBL/GenBank/DDBJ databases">
        <authorList>
            <person name="Preder H."/>
            <person name="Servin-Meza L.A."/>
            <person name="Bonilla J.A."/>
            <person name="Klyczek K."/>
            <person name="Garlena R.A."/>
            <person name="Russell D.A."/>
            <person name="Pope W.H."/>
            <person name="Jacobs-Sera D."/>
            <person name="Hatfull G.F."/>
        </authorList>
    </citation>
    <scope>NUCLEOTIDE SEQUENCE [LARGE SCALE GENOMIC DNA]</scope>
</reference>
<gene>
    <name evidence="1" type="primary">79</name>
    <name evidence="1" type="ORF">SEA_VALENTINIPUFF_79</name>
</gene>
<sequence length="123" mass="13239">MIVWNVDWILVLTFVVATVLPLLVAIVSTDQTNGKRKGILLAVLALVTSVLSGILDALVNGTEYDLGGNLVLLLGVFAWSVASYFGVWRGKGDDGQSVTDKLTSNVGRTVVVHESPRRSTDRE</sequence>